<keyword evidence="3" id="KW-0812">Transmembrane</keyword>
<dbReference type="SUPFAM" id="SSF51735">
    <property type="entry name" value="NAD(P)-binding Rossmann-fold domains"/>
    <property type="match status" value="1"/>
</dbReference>
<gene>
    <name evidence="4" type="ORF">CcaverHIS019_0309920</name>
</gene>
<evidence type="ECO:0000256" key="3">
    <source>
        <dbReference type="SAM" id="Phobius"/>
    </source>
</evidence>
<protein>
    <recommendedName>
        <fullName evidence="6">NAD(P)-binding protein</fullName>
    </recommendedName>
</protein>
<dbReference type="KEGG" id="ccac:CcaHIS019_0309920"/>
<dbReference type="EMBL" id="AP028214">
    <property type="protein sequence ID" value="BEI90922.1"/>
    <property type="molecule type" value="Genomic_DNA"/>
</dbReference>
<dbReference type="InterPro" id="IPR002347">
    <property type="entry name" value="SDR_fam"/>
</dbReference>
<dbReference type="Proteomes" id="UP001233271">
    <property type="component" value="Chromosome 3"/>
</dbReference>
<dbReference type="PANTHER" id="PTHR24320">
    <property type="entry name" value="RETINOL DEHYDROGENASE"/>
    <property type="match status" value="1"/>
</dbReference>
<dbReference type="InterPro" id="IPR036291">
    <property type="entry name" value="NAD(P)-bd_dom_sf"/>
</dbReference>
<keyword evidence="2" id="KW-0560">Oxidoreductase</keyword>
<evidence type="ECO:0008006" key="6">
    <source>
        <dbReference type="Google" id="ProtNLM"/>
    </source>
</evidence>
<evidence type="ECO:0000256" key="1">
    <source>
        <dbReference type="ARBA" id="ARBA00006484"/>
    </source>
</evidence>
<comment type="similarity">
    <text evidence="1">Belongs to the short-chain dehydrogenases/reductases (SDR) family.</text>
</comment>
<proteinExistence type="inferred from homology"/>
<keyword evidence="5" id="KW-1185">Reference proteome</keyword>
<name>A0AA48L2H5_9TREE</name>
<keyword evidence="3" id="KW-0472">Membrane</keyword>
<evidence type="ECO:0000313" key="5">
    <source>
        <dbReference type="Proteomes" id="UP001233271"/>
    </source>
</evidence>
<accession>A0AA48L2H5</accession>
<keyword evidence="3" id="KW-1133">Transmembrane helix</keyword>
<reference evidence="4" key="1">
    <citation type="journal article" date="2023" name="BMC Genomics">
        <title>Chromosome-level genome assemblies of Cutaneotrichosporon spp. (Trichosporonales, Basidiomycota) reveal imbalanced evolution between nucleotide sequences and chromosome synteny.</title>
        <authorList>
            <person name="Kobayashi Y."/>
            <person name="Kayamori A."/>
            <person name="Aoki K."/>
            <person name="Shiwa Y."/>
            <person name="Matsutani M."/>
            <person name="Fujita N."/>
            <person name="Sugita T."/>
            <person name="Iwasaki W."/>
            <person name="Tanaka N."/>
            <person name="Takashima M."/>
        </authorList>
    </citation>
    <scope>NUCLEOTIDE SEQUENCE</scope>
    <source>
        <strain evidence="4">HIS019</strain>
    </source>
</reference>
<evidence type="ECO:0000313" key="4">
    <source>
        <dbReference type="EMBL" id="BEI90922.1"/>
    </source>
</evidence>
<dbReference type="Gene3D" id="3.40.50.720">
    <property type="entry name" value="NAD(P)-binding Rossmann-like Domain"/>
    <property type="match status" value="1"/>
</dbReference>
<sequence>MSLPAYYIVTGGTSGIGLEAAKAIASAKPNAKVIITGRSQPPEQLPANIELRQFDLGNLSEINAFVDGWDHPVSALLLNAGLAASGSPTFIDGVERTFAVNHLGGAALFFGLYDKGLIPIDARIILTSSGMHNPEMIGSPAKPHWTNAADVASAKEKEAQNPQNQYSNTKLANVLWSYALSRHSEDKGKEWTVAALDPGFVPAGGSKIFRESGVIMGAALVVMSYVPGLVSMLSGITTSTSERSGKALADLALSPGHKGERMAYYKVENKIESSKQSYDVGLQDDLWDWTIQKLGVKTDL</sequence>
<dbReference type="GO" id="GO:0016491">
    <property type="term" value="F:oxidoreductase activity"/>
    <property type="evidence" value="ECO:0007669"/>
    <property type="project" value="UniProtKB-KW"/>
</dbReference>
<dbReference type="Pfam" id="PF00106">
    <property type="entry name" value="adh_short"/>
    <property type="match status" value="1"/>
</dbReference>
<dbReference type="GeneID" id="85494792"/>
<organism evidence="4 5">
    <name type="scientific">Cutaneotrichosporon cavernicola</name>
    <dbReference type="NCBI Taxonomy" id="279322"/>
    <lineage>
        <taxon>Eukaryota</taxon>
        <taxon>Fungi</taxon>
        <taxon>Dikarya</taxon>
        <taxon>Basidiomycota</taxon>
        <taxon>Agaricomycotina</taxon>
        <taxon>Tremellomycetes</taxon>
        <taxon>Trichosporonales</taxon>
        <taxon>Trichosporonaceae</taxon>
        <taxon>Cutaneotrichosporon</taxon>
    </lineage>
</organism>
<feature type="transmembrane region" description="Helical" evidence="3">
    <location>
        <begin position="214"/>
        <end position="236"/>
    </location>
</feature>
<dbReference type="AlphaFoldDB" id="A0AA48L2H5"/>
<dbReference type="PANTHER" id="PTHR24320:SF152">
    <property type="entry name" value="SHORT-CHAIN DEHYDROGENASE_REDUCTASE FAMILY PROTEIN"/>
    <property type="match status" value="1"/>
</dbReference>
<dbReference type="RefSeq" id="XP_060456187.1">
    <property type="nucleotide sequence ID" value="XM_060599499.1"/>
</dbReference>
<evidence type="ECO:0000256" key="2">
    <source>
        <dbReference type="ARBA" id="ARBA00023002"/>
    </source>
</evidence>